<feature type="region of interest" description="Disordered" evidence="1">
    <location>
        <begin position="895"/>
        <end position="926"/>
    </location>
</feature>
<dbReference type="Gene3D" id="2.30.29.30">
    <property type="entry name" value="Pleckstrin-homology domain (PH domain)/Phosphotyrosine-binding domain (PTB)"/>
    <property type="match status" value="1"/>
</dbReference>
<feature type="region of interest" description="Disordered" evidence="1">
    <location>
        <begin position="172"/>
        <end position="277"/>
    </location>
</feature>
<dbReference type="PANTHER" id="PTHR12673:SF270">
    <property type="entry name" value="FYVE-TYPE DOMAIN-CONTAINING PROTEIN"/>
    <property type="match status" value="1"/>
</dbReference>
<feature type="compositionally biased region" description="Basic and acidic residues" evidence="1">
    <location>
        <begin position="1009"/>
        <end position="1019"/>
    </location>
</feature>
<dbReference type="GO" id="GO:0005737">
    <property type="term" value="C:cytoplasm"/>
    <property type="evidence" value="ECO:0007669"/>
    <property type="project" value="TreeGrafter"/>
</dbReference>
<reference evidence="3" key="1">
    <citation type="submission" date="2016-06" db="EMBL/GenBank/DDBJ databases">
        <title>Draft Genome sequence of the fungus Inonotus baumii.</title>
        <authorList>
            <person name="Zhu H."/>
            <person name="Lin W."/>
        </authorList>
    </citation>
    <scope>NUCLEOTIDE SEQUENCE</scope>
    <source>
        <strain evidence="3">821</strain>
    </source>
</reference>
<feature type="compositionally biased region" description="Polar residues" evidence="1">
    <location>
        <begin position="1176"/>
        <end position="1192"/>
    </location>
</feature>
<dbReference type="Pfam" id="PF00621">
    <property type="entry name" value="RhoGEF"/>
    <property type="match status" value="1"/>
</dbReference>
<dbReference type="PANTHER" id="PTHR12673">
    <property type="entry name" value="FACIOGENITAL DYSPLASIA PROTEIN"/>
    <property type="match status" value="1"/>
</dbReference>
<feature type="region of interest" description="Disordered" evidence="1">
    <location>
        <begin position="492"/>
        <end position="521"/>
    </location>
</feature>
<feature type="region of interest" description="Disordered" evidence="1">
    <location>
        <begin position="1136"/>
        <end position="1219"/>
    </location>
</feature>
<feature type="compositionally biased region" description="Polar residues" evidence="1">
    <location>
        <begin position="497"/>
        <end position="506"/>
    </location>
</feature>
<evidence type="ECO:0000313" key="4">
    <source>
        <dbReference type="Proteomes" id="UP000757232"/>
    </source>
</evidence>
<dbReference type="SMART" id="SM00325">
    <property type="entry name" value="RhoGEF"/>
    <property type="match status" value="1"/>
</dbReference>
<feature type="compositionally biased region" description="Basic and acidic residues" evidence="1">
    <location>
        <begin position="213"/>
        <end position="222"/>
    </location>
</feature>
<dbReference type="EMBL" id="LNZH02000195">
    <property type="protein sequence ID" value="OCB87111.1"/>
    <property type="molecule type" value="Genomic_DNA"/>
</dbReference>
<dbReference type="InterPro" id="IPR011993">
    <property type="entry name" value="PH-like_dom_sf"/>
</dbReference>
<feature type="compositionally biased region" description="Polar residues" evidence="1">
    <location>
        <begin position="1300"/>
        <end position="1317"/>
    </location>
</feature>
<dbReference type="GO" id="GO:0035556">
    <property type="term" value="P:intracellular signal transduction"/>
    <property type="evidence" value="ECO:0007669"/>
    <property type="project" value="InterPro"/>
</dbReference>
<dbReference type="OrthoDB" id="660555at2759"/>
<feature type="compositionally biased region" description="Low complexity" evidence="1">
    <location>
        <begin position="901"/>
        <end position="918"/>
    </location>
</feature>
<feature type="region of interest" description="Disordered" evidence="1">
    <location>
        <begin position="866"/>
        <end position="885"/>
    </location>
</feature>
<keyword evidence="4" id="KW-1185">Reference proteome</keyword>
<dbReference type="SUPFAM" id="SSF50729">
    <property type="entry name" value="PH domain-like"/>
    <property type="match status" value="1"/>
</dbReference>
<feature type="compositionally biased region" description="Acidic residues" evidence="1">
    <location>
        <begin position="751"/>
        <end position="762"/>
    </location>
</feature>
<name>A0A9Q5HWA4_SANBA</name>
<dbReference type="CDD" id="cd00160">
    <property type="entry name" value="RhoGEF"/>
    <property type="match status" value="1"/>
</dbReference>
<comment type="caution">
    <text evidence="3">The sequence shown here is derived from an EMBL/GenBank/DDBJ whole genome shotgun (WGS) entry which is preliminary data.</text>
</comment>
<feature type="region of interest" description="Disordered" evidence="1">
    <location>
        <begin position="973"/>
        <end position="1082"/>
    </location>
</feature>
<evidence type="ECO:0000256" key="1">
    <source>
        <dbReference type="SAM" id="MobiDB-lite"/>
    </source>
</evidence>
<dbReference type="PROSITE" id="PS00741">
    <property type="entry name" value="DH_1"/>
    <property type="match status" value="1"/>
</dbReference>
<dbReference type="InterPro" id="IPR001331">
    <property type="entry name" value="GDS_CDC24_CS"/>
</dbReference>
<dbReference type="PROSITE" id="PS50010">
    <property type="entry name" value="DH_2"/>
    <property type="match status" value="1"/>
</dbReference>
<feature type="compositionally biased region" description="Basic and acidic residues" evidence="1">
    <location>
        <begin position="835"/>
        <end position="846"/>
    </location>
</feature>
<dbReference type="InterPro" id="IPR035899">
    <property type="entry name" value="DBL_dom_sf"/>
</dbReference>
<dbReference type="InterPro" id="IPR032675">
    <property type="entry name" value="LRR_dom_sf"/>
</dbReference>
<evidence type="ECO:0000259" key="2">
    <source>
        <dbReference type="PROSITE" id="PS50010"/>
    </source>
</evidence>
<feature type="region of interest" description="Disordered" evidence="1">
    <location>
        <begin position="343"/>
        <end position="395"/>
    </location>
</feature>
<feature type="compositionally biased region" description="Low complexity" evidence="1">
    <location>
        <begin position="1058"/>
        <end position="1076"/>
    </location>
</feature>
<feature type="compositionally biased region" description="Low complexity" evidence="1">
    <location>
        <begin position="868"/>
        <end position="879"/>
    </location>
</feature>
<organism evidence="3 4">
    <name type="scientific">Sanghuangporus baumii</name>
    <name type="common">Phellinus baumii</name>
    <dbReference type="NCBI Taxonomy" id="108892"/>
    <lineage>
        <taxon>Eukaryota</taxon>
        <taxon>Fungi</taxon>
        <taxon>Dikarya</taxon>
        <taxon>Basidiomycota</taxon>
        <taxon>Agaricomycotina</taxon>
        <taxon>Agaricomycetes</taxon>
        <taxon>Hymenochaetales</taxon>
        <taxon>Hymenochaetaceae</taxon>
        <taxon>Sanghuangporus</taxon>
    </lineage>
</organism>
<feature type="compositionally biased region" description="Polar residues" evidence="1">
    <location>
        <begin position="382"/>
        <end position="393"/>
    </location>
</feature>
<feature type="compositionally biased region" description="Low complexity" evidence="1">
    <location>
        <begin position="368"/>
        <end position="381"/>
    </location>
</feature>
<dbReference type="InterPro" id="IPR000219">
    <property type="entry name" value="DH_dom"/>
</dbReference>
<evidence type="ECO:0000313" key="3">
    <source>
        <dbReference type="EMBL" id="OCB87111.1"/>
    </source>
</evidence>
<dbReference type="SUPFAM" id="SSF52058">
    <property type="entry name" value="L domain-like"/>
    <property type="match status" value="1"/>
</dbReference>
<feature type="compositionally biased region" description="Low complexity" evidence="1">
    <location>
        <begin position="1136"/>
        <end position="1149"/>
    </location>
</feature>
<feature type="compositionally biased region" description="Pro residues" evidence="1">
    <location>
        <begin position="806"/>
        <end position="820"/>
    </location>
</feature>
<feature type="compositionally biased region" description="Pro residues" evidence="1">
    <location>
        <begin position="726"/>
        <end position="736"/>
    </location>
</feature>
<feature type="region of interest" description="Disordered" evidence="1">
    <location>
        <begin position="1276"/>
        <end position="1332"/>
    </location>
</feature>
<accession>A0A9Q5HWA4</accession>
<sequence length="1771" mass="190340">MQFAACQGPRVHASPRREDTGTDILWHQTLYIQAPYHRHGHNSSLGAPPTFAHSAAEFGFGPNEAEGIDENQPIALTHSFVNQGPQRARTISYPGPGHRPTRSLCSSSVSPFRKFNRDKPLPLLPPPSPALSSEFEEKHADRRPAVSEPIEKETDMSVGICERGDANLGGALRAPGNLSGSNISCEKTKRGGGTKGYGEKERADESIGSWLDGYEHEEERDSSLSTRGLFDLDDYLSRSAPSSPSPQPSTITEHPQRQTRAFAPPSSATLPAKSRSTEHIRDQLEFFGNRVQTPSYPSANTRMSSFAPQSTHLEAASVAKPGLTRLGSDGEGLLYEVSSLRQPKVDPSNFPDPYPHGISYHQGTPTLSSAGSSSASTRSSAYTNPGSTISASGYSGDYSHVRVASGDDFEGAGGIGGIGVGLGINMTGAPYHTDSVVEKLARTSTGSSISRKSHAPSHAPHVPLPRMRHTRALHSQLQSQSEDFSAQFTHVERPLRSQPSYDTSWQRQHEDFGTSEDEYDYGLDGEYEDAEIDVEMEEEQPGSAISVVEEGRGLIVHGEGIPVFALRIQPGITHLLVGGSSTPNSVPAFLTTMLPQISTTLLALDISANFLVSLSPALASCACLEELNISANPLRVLPEFLAHLTSLRLLLADSTGISTIPATLSALQKLHTLSIRRNKMHALPSWLCTLPCLESLLVDGNSFQGPWKALVDPLLAKAPMTPAYPPSTPFISPPSATPISATNTTSVETSDVSDTEDYTDQDENNHPAPSAITISSLSAPTSADDNLEEDTITPAQARLLEQSATSPPPQGHGASSPPPSSRSLSRVRTTPNRGYYERVKQSRTEQEIAGLSSPALAAAEDRVTDLNSPIPSATSPSTPNLMLNPSRDLRRMRSADELRRATSATGGAQATGPLLSPTLSPPRPGLKHYATTSSASVISEGIEGASLQRRFASLNVHARSSSRASMRPLTSNLFNSAPMPEEDADADVESPPATMSRARAATSVSIARGGHDEEYERRVRQSLAKPQKGKEKSSRKWGFLKKMSMGKLRSTEGTSGFASPPSSTRPSTSSGASGSSMGKPATASLSSASVILRQPSHPQVEVALTPSNSINALSAIGSPLPPANLLRNASTDKLKLASPTAPSSAGLLAPPSPMAKSGKRRSFLPVDGPPALNIPIPSTSSFLGGITATNGSEDQDDGTRLQSPGHAVESPLDVQEERNREANARALRSVMAYLRDMNDLTLLSQGNSLSMYGGSAPMMDRSRRPTLADSQRLTSEISMDSNDSASSAPTTASSHLRSFDSFNPNRNGSLNTMSVATSDSSGSGSEERKCKDDRGKRLMIVREIVETERTYVKNLQELVDIYVRPAAAPVNSIGSVGSSSKETVVPAAERKIIFGGLEALYTFHKESFFPALEAAAAPLLSPQGAAADADSDGKLSSEVAMAVGRTFVAHAAFMKMYSSYINNFENSVSRIRQWVSDRSGTGTPGSQLTPSSSTAQLANIGLTVSALAPNSVTHDSVSGKAQLTSSQRKRLKQYLKRCRMNPRHSQLNLEGYLLLPVQRIPRYRLLLEDLTRSTPPPETYDDPLDRALAEISSLATNMNEGKREAESRKKLVMWQSRIRGRFPSPLVQPHRRLIMDGKLLLTRIVRKQTMAFEVLDSHGDASNVAVDCLAPELTPRPLYGILCNDLFVLCRDPSNGQDPYASVDLWAVLRMQTMPQPTSIVHGNTLRIVDSKAILYLEAPSTSEALTWFRGEFSPPKYSPLVRIVLTNDCQ</sequence>
<feature type="region of interest" description="Disordered" evidence="1">
    <location>
        <begin position="116"/>
        <end position="158"/>
    </location>
</feature>
<feature type="region of interest" description="Disordered" evidence="1">
    <location>
        <begin position="803"/>
        <end position="850"/>
    </location>
</feature>
<dbReference type="Gene3D" id="1.20.900.10">
    <property type="entry name" value="Dbl homology (DH) domain"/>
    <property type="match status" value="1"/>
</dbReference>
<proteinExistence type="predicted"/>
<dbReference type="InterPro" id="IPR051092">
    <property type="entry name" value="FYVE_RhoGEF_PH"/>
</dbReference>
<protein>
    <recommendedName>
        <fullName evidence="2">DH domain-containing protein</fullName>
    </recommendedName>
</protein>
<dbReference type="GO" id="GO:0005085">
    <property type="term" value="F:guanyl-nucleotide exchange factor activity"/>
    <property type="evidence" value="ECO:0007669"/>
    <property type="project" value="InterPro"/>
</dbReference>
<dbReference type="Proteomes" id="UP000757232">
    <property type="component" value="Unassembled WGS sequence"/>
</dbReference>
<gene>
    <name evidence="3" type="ORF">A7U60_g5846</name>
</gene>
<feature type="domain" description="DH" evidence="2">
    <location>
        <begin position="1336"/>
        <end position="1601"/>
    </location>
</feature>
<feature type="compositionally biased region" description="Low complexity" evidence="1">
    <location>
        <begin position="1284"/>
        <end position="1294"/>
    </location>
</feature>
<dbReference type="SUPFAM" id="SSF48065">
    <property type="entry name" value="DBL homology domain (DH-domain)"/>
    <property type="match status" value="1"/>
</dbReference>
<feature type="region of interest" description="Disordered" evidence="1">
    <location>
        <begin position="726"/>
        <end position="773"/>
    </location>
</feature>
<feature type="compositionally biased region" description="Basic and acidic residues" evidence="1">
    <location>
        <begin position="135"/>
        <end position="155"/>
    </location>
</feature>
<dbReference type="Gene3D" id="3.80.10.10">
    <property type="entry name" value="Ribonuclease Inhibitor"/>
    <property type="match status" value="1"/>
</dbReference>